<evidence type="ECO:0000256" key="4">
    <source>
        <dbReference type="ARBA" id="ARBA00022679"/>
    </source>
</evidence>
<dbReference type="AlphaFoldDB" id="A0A1H3HPX1"/>
<evidence type="ECO:0000256" key="5">
    <source>
        <dbReference type="ARBA" id="ARBA00022777"/>
    </source>
</evidence>
<feature type="domain" description="Histidine kinase" evidence="8">
    <location>
        <begin position="282"/>
        <end position="486"/>
    </location>
</feature>
<dbReference type="CDD" id="cd00130">
    <property type="entry name" value="PAS"/>
    <property type="match status" value="2"/>
</dbReference>
<dbReference type="InterPro" id="IPR035965">
    <property type="entry name" value="PAS-like_dom_sf"/>
</dbReference>
<dbReference type="Pfam" id="PF00512">
    <property type="entry name" value="HisKA"/>
    <property type="match status" value="1"/>
</dbReference>
<dbReference type="GeneID" id="43837753"/>
<keyword evidence="12" id="KW-1185">Reference proteome</keyword>
<dbReference type="CDD" id="cd00082">
    <property type="entry name" value="HisKA"/>
    <property type="match status" value="1"/>
</dbReference>
<feature type="domain" description="PAS" evidence="9">
    <location>
        <begin position="13"/>
        <end position="70"/>
    </location>
</feature>
<evidence type="ECO:0000256" key="6">
    <source>
        <dbReference type="ARBA" id="ARBA00023012"/>
    </source>
</evidence>
<keyword evidence="7" id="KW-0175">Coiled coil</keyword>
<dbReference type="InterPro" id="IPR004358">
    <property type="entry name" value="Sig_transdc_His_kin-like_C"/>
</dbReference>
<dbReference type="PROSITE" id="PS50112">
    <property type="entry name" value="PAS"/>
    <property type="match status" value="2"/>
</dbReference>
<proteinExistence type="predicted"/>
<organism evidence="11 12">
    <name type="scientific">Halopenitus persicus</name>
    <dbReference type="NCBI Taxonomy" id="1048396"/>
    <lineage>
        <taxon>Archaea</taxon>
        <taxon>Methanobacteriati</taxon>
        <taxon>Methanobacteriota</taxon>
        <taxon>Stenosarchaea group</taxon>
        <taxon>Halobacteria</taxon>
        <taxon>Halobacteriales</taxon>
        <taxon>Haloferacaceae</taxon>
        <taxon>Halopenitus</taxon>
    </lineage>
</organism>
<dbReference type="SUPFAM" id="SSF55785">
    <property type="entry name" value="PYP-like sensor domain (PAS domain)"/>
    <property type="match status" value="2"/>
</dbReference>
<dbReference type="EMBL" id="FNPC01000003">
    <property type="protein sequence ID" value="SDY17561.1"/>
    <property type="molecule type" value="Genomic_DNA"/>
</dbReference>
<evidence type="ECO:0000259" key="9">
    <source>
        <dbReference type="PROSITE" id="PS50112"/>
    </source>
</evidence>
<protein>
    <recommendedName>
        <fullName evidence="2">histidine kinase</fullName>
        <ecNumber evidence="2">2.7.13.3</ecNumber>
    </recommendedName>
</protein>
<dbReference type="InterPro" id="IPR013656">
    <property type="entry name" value="PAS_4"/>
</dbReference>
<evidence type="ECO:0000256" key="1">
    <source>
        <dbReference type="ARBA" id="ARBA00000085"/>
    </source>
</evidence>
<dbReference type="Proteomes" id="UP000199079">
    <property type="component" value="Unassembled WGS sequence"/>
</dbReference>
<dbReference type="Gene3D" id="3.30.565.10">
    <property type="entry name" value="Histidine kinase-like ATPase, C-terminal domain"/>
    <property type="match status" value="1"/>
</dbReference>
<keyword evidence="5" id="KW-0418">Kinase</keyword>
<accession>A0A1H3HPX1</accession>
<dbReference type="InterPro" id="IPR001610">
    <property type="entry name" value="PAC"/>
</dbReference>
<reference evidence="12" key="1">
    <citation type="submission" date="2016-10" db="EMBL/GenBank/DDBJ databases">
        <authorList>
            <person name="Varghese N."/>
            <person name="Submissions S."/>
        </authorList>
    </citation>
    <scope>NUCLEOTIDE SEQUENCE [LARGE SCALE GENOMIC DNA]</scope>
    <source>
        <strain evidence="12">DC30,IBRC 10041,KCTC 4046</strain>
    </source>
</reference>
<dbReference type="Gene3D" id="1.10.287.130">
    <property type="match status" value="1"/>
</dbReference>
<dbReference type="GO" id="GO:0000155">
    <property type="term" value="F:phosphorelay sensor kinase activity"/>
    <property type="evidence" value="ECO:0007669"/>
    <property type="project" value="InterPro"/>
</dbReference>
<evidence type="ECO:0000313" key="11">
    <source>
        <dbReference type="EMBL" id="SDY17561.1"/>
    </source>
</evidence>
<dbReference type="SMART" id="SM00387">
    <property type="entry name" value="HATPase_c"/>
    <property type="match status" value="1"/>
</dbReference>
<dbReference type="Pfam" id="PF02518">
    <property type="entry name" value="HATPase_c"/>
    <property type="match status" value="1"/>
</dbReference>
<dbReference type="SMART" id="SM00388">
    <property type="entry name" value="HisKA"/>
    <property type="match status" value="1"/>
</dbReference>
<dbReference type="InterPro" id="IPR000700">
    <property type="entry name" value="PAS-assoc_C"/>
</dbReference>
<feature type="coiled-coil region" evidence="7">
    <location>
        <begin position="252"/>
        <end position="282"/>
    </location>
</feature>
<evidence type="ECO:0000256" key="7">
    <source>
        <dbReference type="SAM" id="Coils"/>
    </source>
</evidence>
<dbReference type="CDD" id="cd00075">
    <property type="entry name" value="HATPase"/>
    <property type="match status" value="1"/>
</dbReference>
<dbReference type="PROSITE" id="PS50113">
    <property type="entry name" value="PAC"/>
    <property type="match status" value="1"/>
</dbReference>
<evidence type="ECO:0000259" key="8">
    <source>
        <dbReference type="PROSITE" id="PS50109"/>
    </source>
</evidence>
<comment type="catalytic activity">
    <reaction evidence="1">
        <text>ATP + protein L-histidine = ADP + protein N-phospho-L-histidine.</text>
        <dbReference type="EC" id="2.7.13.3"/>
    </reaction>
</comment>
<evidence type="ECO:0000256" key="2">
    <source>
        <dbReference type="ARBA" id="ARBA00012438"/>
    </source>
</evidence>
<dbReference type="InterPro" id="IPR036890">
    <property type="entry name" value="HATPase_C_sf"/>
</dbReference>
<dbReference type="SMART" id="SM00086">
    <property type="entry name" value="PAC"/>
    <property type="match status" value="2"/>
</dbReference>
<feature type="domain" description="PAC" evidence="10">
    <location>
        <begin position="84"/>
        <end position="138"/>
    </location>
</feature>
<dbReference type="OrthoDB" id="8127at2157"/>
<dbReference type="Pfam" id="PF08448">
    <property type="entry name" value="PAS_4"/>
    <property type="match status" value="1"/>
</dbReference>
<evidence type="ECO:0000259" key="10">
    <source>
        <dbReference type="PROSITE" id="PS50113"/>
    </source>
</evidence>
<dbReference type="SUPFAM" id="SSF55874">
    <property type="entry name" value="ATPase domain of HSP90 chaperone/DNA topoisomerase II/histidine kinase"/>
    <property type="match status" value="1"/>
</dbReference>
<dbReference type="InterPro" id="IPR036097">
    <property type="entry name" value="HisK_dim/P_sf"/>
</dbReference>
<dbReference type="InterPro" id="IPR000014">
    <property type="entry name" value="PAS"/>
</dbReference>
<dbReference type="InterPro" id="IPR003594">
    <property type="entry name" value="HATPase_dom"/>
</dbReference>
<gene>
    <name evidence="11" type="ORF">SAMN05216564_103383</name>
</gene>
<dbReference type="PRINTS" id="PR00344">
    <property type="entry name" value="BCTRLSENSOR"/>
</dbReference>
<dbReference type="EC" id="2.7.13.3" evidence="2"/>
<dbReference type="SMART" id="SM00091">
    <property type="entry name" value="PAS"/>
    <property type="match status" value="2"/>
</dbReference>
<evidence type="ECO:0000256" key="3">
    <source>
        <dbReference type="ARBA" id="ARBA00022553"/>
    </source>
</evidence>
<dbReference type="InterPro" id="IPR050736">
    <property type="entry name" value="Sensor_HK_Regulatory"/>
</dbReference>
<dbReference type="NCBIfam" id="TIGR00229">
    <property type="entry name" value="sensory_box"/>
    <property type="match status" value="2"/>
</dbReference>
<dbReference type="PROSITE" id="PS50109">
    <property type="entry name" value="HIS_KIN"/>
    <property type="match status" value="1"/>
</dbReference>
<feature type="domain" description="PAS" evidence="9">
    <location>
        <begin position="139"/>
        <end position="213"/>
    </location>
</feature>
<dbReference type="InterPro" id="IPR005467">
    <property type="entry name" value="His_kinase_dom"/>
</dbReference>
<dbReference type="Gene3D" id="3.30.450.20">
    <property type="entry name" value="PAS domain"/>
    <property type="match status" value="2"/>
</dbReference>
<keyword evidence="4" id="KW-0808">Transferase</keyword>
<evidence type="ECO:0000313" key="12">
    <source>
        <dbReference type="Proteomes" id="UP000199079"/>
    </source>
</evidence>
<name>A0A1H3HPX1_9EURY</name>
<dbReference type="Pfam" id="PF13426">
    <property type="entry name" value="PAS_9"/>
    <property type="match status" value="1"/>
</dbReference>
<dbReference type="PANTHER" id="PTHR43711">
    <property type="entry name" value="TWO-COMPONENT HISTIDINE KINASE"/>
    <property type="match status" value="1"/>
</dbReference>
<dbReference type="InterPro" id="IPR003661">
    <property type="entry name" value="HisK_dim/P_dom"/>
</dbReference>
<dbReference type="SUPFAM" id="SSF47384">
    <property type="entry name" value="Homodimeric domain of signal transducing histidine kinase"/>
    <property type="match status" value="1"/>
</dbReference>
<sequence length="492" mass="54799">MDATGEERESPRTVRSFREAVESAGHSIYWTDTTGTIEYVNPAFEEQTGYTAAEAVGNNANILQSGVHDDRFYERLWDTILAGETWEGEIINQRKDGERYAVKQTISPVTDETGEIVRFVAINEDVTDLRESQEQLKRQRDRLADLFDAVPVPLVLVDLENGDPVVKQVNRRFTETFGYAGTELGGSSLDAFIADAADADRVREINDRLQRGDRVRREVTRTTADGDRRTFLFTGSPLGEATDEVLATYIDVTDRKRATEKLERKTQELERKTETLEEFASVVSHDLRNPLNVAMGHLDILAAEHDDLDVEPIRRAHARMQELIENVLMLAKQGRRVDEVRPVPVADCARESWDTVETTNARLRIEGSRTVQADRNRLRQLFGNLFRNAVEHGATTSRERPSGTDVEHGDADVTITVGATDDGFYVEDDGPGIPEEERGDVFQAGHTTADDGTGLGLSIVQEIVEAHGWTIAVTEGTDGGARFEITDVNPDA</sequence>
<dbReference type="PANTHER" id="PTHR43711:SF1">
    <property type="entry name" value="HISTIDINE KINASE 1"/>
    <property type="match status" value="1"/>
</dbReference>
<dbReference type="RefSeq" id="WP_021074115.1">
    <property type="nucleotide sequence ID" value="NZ_FNPC01000003.1"/>
</dbReference>
<keyword evidence="6" id="KW-0902">Two-component regulatory system</keyword>
<keyword evidence="3" id="KW-0597">Phosphoprotein</keyword>